<keyword evidence="2" id="KW-1185">Reference proteome</keyword>
<reference evidence="1" key="1">
    <citation type="submission" date="2022-11" db="EMBL/GenBank/DDBJ databases">
        <title>beta-Carotene-producing bacterium, Jeongeuplla avenae sp. nov., alleviates the salt stress of Arabidopsis seedlings.</title>
        <authorList>
            <person name="Jiang L."/>
            <person name="Lee J."/>
        </authorList>
    </citation>
    <scope>NUCLEOTIDE SEQUENCE</scope>
    <source>
        <strain evidence="1">DY_R2A_6</strain>
    </source>
</reference>
<evidence type="ECO:0000313" key="1">
    <source>
        <dbReference type="EMBL" id="WAJ31023.1"/>
    </source>
</evidence>
<dbReference type="EMBL" id="CP113520">
    <property type="protein sequence ID" value="WAJ31023.1"/>
    <property type="molecule type" value="Genomic_DNA"/>
</dbReference>
<evidence type="ECO:0000313" key="2">
    <source>
        <dbReference type="Proteomes" id="UP001163223"/>
    </source>
</evidence>
<name>A0ACD4NW51_9HYPH</name>
<accession>A0ACD4NW51</accession>
<dbReference type="Proteomes" id="UP001163223">
    <property type="component" value="Chromosome"/>
</dbReference>
<proteinExistence type="predicted"/>
<organism evidence="1 2">
    <name type="scientific">Antarcticirhabdus aurantiaca</name>
    <dbReference type="NCBI Taxonomy" id="2606717"/>
    <lineage>
        <taxon>Bacteria</taxon>
        <taxon>Pseudomonadati</taxon>
        <taxon>Pseudomonadota</taxon>
        <taxon>Alphaproteobacteria</taxon>
        <taxon>Hyphomicrobiales</taxon>
        <taxon>Aurantimonadaceae</taxon>
        <taxon>Antarcticirhabdus</taxon>
    </lineage>
</organism>
<sequence>MKSGTLIFVPGLLCTGELFAPQVDALNGRYDVRIADTLSDTTIDAMADRLLASAPPRFALGGLSMGGYVALSVARKALDRLEKLILMDTSARPDTEEQTANRRRLVELAQRSGMAAVTQVLLERLLASHHQADERLRALVDGMAEEIGVEAFLLQQEAIIGRIDSRAILSQIPTRTLVIVGEADVLTPVALAREIADGLPDARLATIPNAGHLVTIEEPEAATREIEAFLAED</sequence>
<protein>
    <submittedName>
        <fullName evidence="1">Alpha/beta hydrolase</fullName>
    </submittedName>
</protein>
<gene>
    <name evidence="1" type="ORF">OXU80_12795</name>
</gene>
<keyword evidence="1" id="KW-0378">Hydrolase</keyword>